<dbReference type="EMBL" id="BIXY01000020">
    <property type="protein sequence ID" value="GCF08250.1"/>
    <property type="molecule type" value="Genomic_DNA"/>
</dbReference>
<dbReference type="CDD" id="cd00038">
    <property type="entry name" value="CAP_ED"/>
    <property type="match status" value="1"/>
</dbReference>
<name>A0A5A5T9R6_9CHLR</name>
<dbReference type="Proteomes" id="UP000322530">
    <property type="component" value="Unassembled WGS sequence"/>
</dbReference>
<dbReference type="GO" id="GO:0005829">
    <property type="term" value="C:cytosol"/>
    <property type="evidence" value="ECO:0007669"/>
    <property type="project" value="TreeGrafter"/>
</dbReference>
<dbReference type="InterPro" id="IPR036388">
    <property type="entry name" value="WH-like_DNA-bd_sf"/>
</dbReference>
<evidence type="ECO:0000259" key="4">
    <source>
        <dbReference type="PROSITE" id="PS50042"/>
    </source>
</evidence>
<evidence type="ECO:0008006" key="8">
    <source>
        <dbReference type="Google" id="ProtNLM"/>
    </source>
</evidence>
<dbReference type="PANTHER" id="PTHR24567">
    <property type="entry name" value="CRP FAMILY TRANSCRIPTIONAL REGULATORY PROTEIN"/>
    <property type="match status" value="1"/>
</dbReference>
<dbReference type="InterPro" id="IPR050397">
    <property type="entry name" value="Env_Response_Regulators"/>
</dbReference>
<dbReference type="PANTHER" id="PTHR24567:SF74">
    <property type="entry name" value="HTH-TYPE TRANSCRIPTIONAL REGULATOR ARCR"/>
    <property type="match status" value="1"/>
</dbReference>
<feature type="domain" description="HTH crp-type" evidence="5">
    <location>
        <begin position="165"/>
        <end position="237"/>
    </location>
</feature>
<dbReference type="InterPro" id="IPR012318">
    <property type="entry name" value="HTH_CRP"/>
</dbReference>
<dbReference type="InterPro" id="IPR018490">
    <property type="entry name" value="cNMP-bd_dom_sf"/>
</dbReference>
<dbReference type="InterPro" id="IPR014710">
    <property type="entry name" value="RmlC-like_jellyroll"/>
</dbReference>
<organism evidence="6 7">
    <name type="scientific">Dictyobacter arantiisoli</name>
    <dbReference type="NCBI Taxonomy" id="2014874"/>
    <lineage>
        <taxon>Bacteria</taxon>
        <taxon>Bacillati</taxon>
        <taxon>Chloroflexota</taxon>
        <taxon>Ktedonobacteria</taxon>
        <taxon>Ktedonobacterales</taxon>
        <taxon>Dictyobacteraceae</taxon>
        <taxon>Dictyobacter</taxon>
    </lineage>
</organism>
<keyword evidence="1" id="KW-0805">Transcription regulation</keyword>
<protein>
    <recommendedName>
        <fullName evidence="8">Crp/Fnr family transcriptional regulator</fullName>
    </recommendedName>
</protein>
<dbReference type="SUPFAM" id="SSF51206">
    <property type="entry name" value="cAMP-binding domain-like"/>
    <property type="match status" value="1"/>
</dbReference>
<accession>A0A5A5T9R6</accession>
<dbReference type="PROSITE" id="PS51063">
    <property type="entry name" value="HTH_CRP_2"/>
    <property type="match status" value="1"/>
</dbReference>
<dbReference type="InterPro" id="IPR036390">
    <property type="entry name" value="WH_DNA-bd_sf"/>
</dbReference>
<comment type="caution">
    <text evidence="6">The sequence shown here is derived from an EMBL/GenBank/DDBJ whole genome shotgun (WGS) entry which is preliminary data.</text>
</comment>
<evidence type="ECO:0000313" key="6">
    <source>
        <dbReference type="EMBL" id="GCF08250.1"/>
    </source>
</evidence>
<keyword evidence="7" id="KW-1185">Reference proteome</keyword>
<dbReference type="InterPro" id="IPR000595">
    <property type="entry name" value="cNMP-bd_dom"/>
</dbReference>
<gene>
    <name evidence="6" type="ORF">KDI_18140</name>
</gene>
<dbReference type="Gene3D" id="2.60.120.10">
    <property type="entry name" value="Jelly Rolls"/>
    <property type="match status" value="1"/>
</dbReference>
<dbReference type="GO" id="GO:0003700">
    <property type="term" value="F:DNA-binding transcription factor activity"/>
    <property type="evidence" value="ECO:0007669"/>
    <property type="project" value="TreeGrafter"/>
</dbReference>
<dbReference type="GO" id="GO:0003677">
    <property type="term" value="F:DNA binding"/>
    <property type="evidence" value="ECO:0007669"/>
    <property type="project" value="UniProtKB-KW"/>
</dbReference>
<dbReference type="RefSeq" id="WP_172631978.1">
    <property type="nucleotide sequence ID" value="NZ_BIXY01000020.1"/>
</dbReference>
<dbReference type="SMART" id="SM00100">
    <property type="entry name" value="cNMP"/>
    <property type="match status" value="1"/>
</dbReference>
<reference evidence="6 7" key="1">
    <citation type="submission" date="2019-01" db="EMBL/GenBank/DDBJ databases">
        <title>Draft genome sequence of Dictyobacter sp. Uno17.</title>
        <authorList>
            <person name="Wang C.M."/>
            <person name="Zheng Y."/>
            <person name="Sakai Y."/>
            <person name="Abe K."/>
            <person name="Yokota A."/>
            <person name="Yabe S."/>
        </authorList>
    </citation>
    <scope>NUCLEOTIDE SEQUENCE [LARGE SCALE GENOMIC DNA]</scope>
    <source>
        <strain evidence="6 7">Uno17</strain>
    </source>
</reference>
<keyword evidence="3" id="KW-0804">Transcription</keyword>
<evidence type="ECO:0000259" key="5">
    <source>
        <dbReference type="PROSITE" id="PS51063"/>
    </source>
</evidence>
<dbReference type="Pfam" id="PF00027">
    <property type="entry name" value="cNMP_binding"/>
    <property type="match status" value="1"/>
</dbReference>
<proteinExistence type="predicted"/>
<dbReference type="SMART" id="SM00419">
    <property type="entry name" value="HTH_CRP"/>
    <property type="match status" value="1"/>
</dbReference>
<dbReference type="AlphaFoldDB" id="A0A5A5T9R6"/>
<dbReference type="Pfam" id="PF13545">
    <property type="entry name" value="HTH_Crp_2"/>
    <property type="match status" value="1"/>
</dbReference>
<dbReference type="PROSITE" id="PS50042">
    <property type="entry name" value="CNMP_BINDING_3"/>
    <property type="match status" value="1"/>
</dbReference>
<dbReference type="SUPFAM" id="SSF46785">
    <property type="entry name" value="Winged helix' DNA-binding domain"/>
    <property type="match status" value="1"/>
</dbReference>
<evidence type="ECO:0000256" key="3">
    <source>
        <dbReference type="ARBA" id="ARBA00023163"/>
    </source>
</evidence>
<evidence type="ECO:0000256" key="1">
    <source>
        <dbReference type="ARBA" id="ARBA00023015"/>
    </source>
</evidence>
<evidence type="ECO:0000256" key="2">
    <source>
        <dbReference type="ARBA" id="ARBA00023125"/>
    </source>
</evidence>
<sequence length="255" mass="27912">MRGRQTSSPETALTPGTLPAEKSSFLAHNALFRQLNAQDARALDQITTSLTCSPGRILYRPGEANTALFFIQTGSMQLYHLSTDGRKLITATLGSGTCCGEQCLWGQPIYTSFAEATTTTILFALNTSDLANLLLHHPAISFILMQMIGQRLTSLETQLVNTTFKSVTARLADLLLQLASAPTSQANQPLIVNGLSHEELADRLGVYRETVSAALRELKELQAIQPGRKRITIHRPDLLQQVAQTSSKTGLHRRE</sequence>
<keyword evidence="2" id="KW-0238">DNA-binding</keyword>
<dbReference type="Gene3D" id="1.10.10.10">
    <property type="entry name" value="Winged helix-like DNA-binding domain superfamily/Winged helix DNA-binding domain"/>
    <property type="match status" value="1"/>
</dbReference>
<feature type="domain" description="Cyclic nucleotide-binding" evidence="4">
    <location>
        <begin position="31"/>
        <end position="134"/>
    </location>
</feature>
<evidence type="ECO:0000313" key="7">
    <source>
        <dbReference type="Proteomes" id="UP000322530"/>
    </source>
</evidence>